<dbReference type="AlphaFoldDB" id="A0AAN8SEZ0"/>
<dbReference type="PROSITE" id="PS51257">
    <property type="entry name" value="PROKAR_LIPOPROTEIN"/>
    <property type="match status" value="1"/>
</dbReference>
<accession>A0AAN8SEZ0</accession>
<feature type="chain" id="PRO_5042902456" evidence="2">
    <location>
        <begin position="22"/>
        <end position="369"/>
    </location>
</feature>
<keyword evidence="1" id="KW-0472">Membrane</keyword>
<feature type="signal peptide" evidence="2">
    <location>
        <begin position="1"/>
        <end position="21"/>
    </location>
</feature>
<sequence length="369" mass="42085">MGTNVKCRVRCLCFLLHLVLGCGTALWSSQAGNPFGNKQDFVWGDALNVMTYHRDKMNEYLCKNYIANEIVRGFRNVSMVDMKKRKGSPLKKGRLAREAMLADQGSKKYKDWLARSNTLEDIYHQFEHADMETMGHEEFEHEHEGGHEGDVTGYALLDSKHVYSKPIEYETETYYHEEEKEDEKGLKLKELFHFALTSIAFLAFATFMIEVIMTLMESQNNSDYVLVPTTTGATGPASKNVDEMPDLTRRTRSLVLDPASLETLNIISSKVLTSIEGLAILHEDDGECFQRALCQNSKYSRSLSGPQKIWLPLWSFGMSWIGNRLSRSSEGNALKYLKAAVMGLGSEECHVLHPKCDDKIRRRNKKKYR</sequence>
<dbReference type="EMBL" id="JAWJWE010000001">
    <property type="protein sequence ID" value="KAK6645587.1"/>
    <property type="molecule type" value="Genomic_DNA"/>
</dbReference>
<keyword evidence="1" id="KW-0812">Transmembrane</keyword>
<keyword evidence="2" id="KW-0732">Signal</keyword>
<dbReference type="Proteomes" id="UP001372834">
    <property type="component" value="Unassembled WGS sequence"/>
</dbReference>
<feature type="transmembrane region" description="Helical" evidence="1">
    <location>
        <begin position="191"/>
        <end position="212"/>
    </location>
</feature>
<evidence type="ECO:0000256" key="1">
    <source>
        <dbReference type="SAM" id="Phobius"/>
    </source>
</evidence>
<evidence type="ECO:0000313" key="4">
    <source>
        <dbReference type="Proteomes" id="UP001372834"/>
    </source>
</evidence>
<reference evidence="3 4" key="1">
    <citation type="submission" date="2023-10" db="EMBL/GenBank/DDBJ databases">
        <title>Genomes of two closely related lineages of the louse Polyplax serrata with different host specificities.</title>
        <authorList>
            <person name="Martinu J."/>
            <person name="Tarabai H."/>
            <person name="Stefka J."/>
            <person name="Hypsa V."/>
        </authorList>
    </citation>
    <scope>NUCLEOTIDE SEQUENCE [LARGE SCALE GENOMIC DNA]</scope>
    <source>
        <strain evidence="3">HR10_N</strain>
    </source>
</reference>
<keyword evidence="1" id="KW-1133">Transmembrane helix</keyword>
<gene>
    <name evidence="3" type="ORF">RUM43_001867</name>
</gene>
<protein>
    <submittedName>
        <fullName evidence="3">Uncharacterized protein</fullName>
    </submittedName>
</protein>
<evidence type="ECO:0000256" key="2">
    <source>
        <dbReference type="SAM" id="SignalP"/>
    </source>
</evidence>
<comment type="caution">
    <text evidence="3">The sequence shown here is derived from an EMBL/GenBank/DDBJ whole genome shotgun (WGS) entry which is preliminary data.</text>
</comment>
<proteinExistence type="predicted"/>
<organism evidence="3 4">
    <name type="scientific">Polyplax serrata</name>
    <name type="common">Common mouse louse</name>
    <dbReference type="NCBI Taxonomy" id="468196"/>
    <lineage>
        <taxon>Eukaryota</taxon>
        <taxon>Metazoa</taxon>
        <taxon>Ecdysozoa</taxon>
        <taxon>Arthropoda</taxon>
        <taxon>Hexapoda</taxon>
        <taxon>Insecta</taxon>
        <taxon>Pterygota</taxon>
        <taxon>Neoptera</taxon>
        <taxon>Paraneoptera</taxon>
        <taxon>Psocodea</taxon>
        <taxon>Troctomorpha</taxon>
        <taxon>Phthiraptera</taxon>
        <taxon>Anoplura</taxon>
        <taxon>Polyplacidae</taxon>
        <taxon>Polyplax</taxon>
    </lineage>
</organism>
<evidence type="ECO:0000313" key="3">
    <source>
        <dbReference type="EMBL" id="KAK6645587.1"/>
    </source>
</evidence>
<name>A0AAN8SEZ0_POLSC</name>